<evidence type="ECO:0000259" key="3">
    <source>
        <dbReference type="PROSITE" id="PS50112"/>
    </source>
</evidence>
<protein>
    <submittedName>
        <fullName evidence="6">EAL domain-containing protein</fullName>
    </submittedName>
</protein>
<dbReference type="SMART" id="SM00091">
    <property type="entry name" value="PAS"/>
    <property type="match status" value="1"/>
</dbReference>
<evidence type="ECO:0000313" key="7">
    <source>
        <dbReference type="Proteomes" id="UP000266327"/>
    </source>
</evidence>
<feature type="coiled-coil region" evidence="2">
    <location>
        <begin position="5"/>
        <end position="32"/>
    </location>
</feature>
<dbReference type="InterPro" id="IPR043128">
    <property type="entry name" value="Rev_trsase/Diguanyl_cyclase"/>
</dbReference>
<dbReference type="CDD" id="cd00130">
    <property type="entry name" value="PAS"/>
    <property type="match status" value="1"/>
</dbReference>
<organism evidence="6 7">
    <name type="scientific">Noviherbaspirillum sedimenti</name>
    <dbReference type="NCBI Taxonomy" id="2320865"/>
    <lineage>
        <taxon>Bacteria</taxon>
        <taxon>Pseudomonadati</taxon>
        <taxon>Pseudomonadota</taxon>
        <taxon>Betaproteobacteria</taxon>
        <taxon>Burkholderiales</taxon>
        <taxon>Oxalobacteraceae</taxon>
        <taxon>Noviherbaspirillum</taxon>
    </lineage>
</organism>
<gene>
    <name evidence="6" type="ORF">D3878_13870</name>
</gene>
<dbReference type="PROSITE" id="PS50887">
    <property type="entry name" value="GGDEF"/>
    <property type="match status" value="1"/>
</dbReference>
<comment type="caution">
    <text evidence="6">The sequence shown here is derived from an EMBL/GenBank/DDBJ whole genome shotgun (WGS) entry which is preliminary data.</text>
</comment>
<dbReference type="FunFam" id="3.30.70.270:FF:000001">
    <property type="entry name" value="Diguanylate cyclase domain protein"/>
    <property type="match status" value="1"/>
</dbReference>
<evidence type="ECO:0000259" key="4">
    <source>
        <dbReference type="PROSITE" id="PS50883"/>
    </source>
</evidence>
<dbReference type="InterPro" id="IPR052155">
    <property type="entry name" value="Biofilm_reg_signaling"/>
</dbReference>
<dbReference type="Gene3D" id="3.30.70.270">
    <property type="match status" value="1"/>
</dbReference>
<dbReference type="InterPro" id="IPR000160">
    <property type="entry name" value="GGDEF_dom"/>
</dbReference>
<dbReference type="Pfam" id="PF00989">
    <property type="entry name" value="PAS"/>
    <property type="match status" value="1"/>
</dbReference>
<dbReference type="PROSITE" id="PS50112">
    <property type="entry name" value="PAS"/>
    <property type="match status" value="1"/>
</dbReference>
<reference evidence="7" key="1">
    <citation type="submission" date="2018-09" db="EMBL/GenBank/DDBJ databases">
        <authorList>
            <person name="Zhu H."/>
        </authorList>
    </citation>
    <scope>NUCLEOTIDE SEQUENCE [LARGE SCALE GENOMIC DNA]</scope>
    <source>
        <strain evidence="7">K1S02-23</strain>
    </source>
</reference>
<feature type="domain" description="GGDEF" evidence="5">
    <location>
        <begin position="206"/>
        <end position="341"/>
    </location>
</feature>
<dbReference type="CDD" id="cd01948">
    <property type="entry name" value="EAL"/>
    <property type="match status" value="1"/>
</dbReference>
<dbReference type="GO" id="GO:0006355">
    <property type="term" value="P:regulation of DNA-templated transcription"/>
    <property type="evidence" value="ECO:0007669"/>
    <property type="project" value="InterPro"/>
</dbReference>
<dbReference type="PANTHER" id="PTHR44757">
    <property type="entry name" value="DIGUANYLATE CYCLASE DGCP"/>
    <property type="match status" value="1"/>
</dbReference>
<name>A0A3A3G209_9BURK</name>
<dbReference type="Pfam" id="PF00990">
    <property type="entry name" value="GGDEF"/>
    <property type="match status" value="1"/>
</dbReference>
<dbReference type="InterPro" id="IPR035965">
    <property type="entry name" value="PAS-like_dom_sf"/>
</dbReference>
<dbReference type="OrthoDB" id="9813903at2"/>
<dbReference type="Proteomes" id="UP000266327">
    <property type="component" value="Unassembled WGS sequence"/>
</dbReference>
<dbReference type="NCBIfam" id="TIGR00254">
    <property type="entry name" value="GGDEF"/>
    <property type="match status" value="1"/>
</dbReference>
<dbReference type="RefSeq" id="WP_119786029.1">
    <property type="nucleotide sequence ID" value="NZ_QYUQ01000002.1"/>
</dbReference>
<dbReference type="AlphaFoldDB" id="A0A3A3G209"/>
<accession>A0A3A3G209</accession>
<dbReference type="Gene3D" id="3.20.20.450">
    <property type="entry name" value="EAL domain"/>
    <property type="match status" value="1"/>
</dbReference>
<dbReference type="SMART" id="SM00052">
    <property type="entry name" value="EAL"/>
    <property type="match status" value="1"/>
</dbReference>
<comment type="catalytic activity">
    <reaction evidence="1">
        <text>3',3'-c-di-GMP + H2O = 5'-phosphoguanylyl(3'-&gt;5')guanosine + H(+)</text>
        <dbReference type="Rhea" id="RHEA:24902"/>
        <dbReference type="ChEBI" id="CHEBI:15377"/>
        <dbReference type="ChEBI" id="CHEBI:15378"/>
        <dbReference type="ChEBI" id="CHEBI:58754"/>
        <dbReference type="ChEBI" id="CHEBI:58805"/>
        <dbReference type="EC" id="3.1.4.52"/>
    </reaction>
    <physiologicalReaction direction="left-to-right" evidence="1">
        <dbReference type="Rhea" id="RHEA:24903"/>
    </physiologicalReaction>
</comment>
<dbReference type="PANTHER" id="PTHR44757:SF2">
    <property type="entry name" value="BIOFILM ARCHITECTURE MAINTENANCE PROTEIN MBAA"/>
    <property type="match status" value="1"/>
</dbReference>
<keyword evidence="7" id="KW-1185">Reference proteome</keyword>
<dbReference type="InterPro" id="IPR013767">
    <property type="entry name" value="PAS_fold"/>
</dbReference>
<evidence type="ECO:0000313" key="6">
    <source>
        <dbReference type="EMBL" id="RJG02528.1"/>
    </source>
</evidence>
<dbReference type="Gene3D" id="3.30.450.20">
    <property type="entry name" value="PAS domain"/>
    <property type="match status" value="1"/>
</dbReference>
<dbReference type="InterPro" id="IPR035919">
    <property type="entry name" value="EAL_sf"/>
</dbReference>
<dbReference type="InterPro" id="IPR000014">
    <property type="entry name" value="PAS"/>
</dbReference>
<evidence type="ECO:0000256" key="1">
    <source>
        <dbReference type="ARBA" id="ARBA00051114"/>
    </source>
</evidence>
<sequence length="628" mass="70263">MDSRIELYERRLNREAAARKQAEALLEQKSQELFERKLQEQKLAETALRESEQRYQLLVELSPDAILIAAEGRITYANAAAARLFGAQEPADLLGYTMLNLAAPACRANVAAAMLDLEQNKVCPTVEEQAFRLDGTIMDIAMTRIAFIYRNKTAVQIVARDISERKRLEKQLNHLATHDALTGLPNRNLLTDRLQQEIAYARHHNRQFMVSFIDLDRFKWINDSLGHEAGDTLLKTVSRRMSGCLRKEDAVARIGGDEFVLFLRHADKDNPYEHMHVVDRVVEAVSTPMTLNGHEVTITCSLGCSSYPDDGQSAEALLQCADAAMYKAKEMGRNKIRLFDPDLRAQIDRKVRLETDLQQAIERDELMLHYQPQVDLQSGRIVGLEALLRWRHPELGEIAPAEFIPLAEEMGLIMPIGAWVIQEACKQNKAWQQAGFPLIRVAVNLSPKQLNHPGLVDFVAGCLSATALDPACLELEFTESASMDDPNTIIPLMHQLKKLGVSLSIDDFGTGYSNMKYLKNFPIDKLKLDGSFVREITTDPRSLAIADAIIAMSHHLGLKVVAEMTETDAQIMLLIARACDQAQGYYFSKPVPAEQCARLLQMGCLPLPTSGKPVLRTLMPFTYAAVGN</sequence>
<evidence type="ECO:0000259" key="5">
    <source>
        <dbReference type="PROSITE" id="PS50887"/>
    </source>
</evidence>
<proteinExistence type="predicted"/>
<dbReference type="FunFam" id="3.20.20.450:FF:000001">
    <property type="entry name" value="Cyclic di-GMP phosphodiesterase yahA"/>
    <property type="match status" value="1"/>
</dbReference>
<dbReference type="EMBL" id="QYUQ01000002">
    <property type="protein sequence ID" value="RJG02528.1"/>
    <property type="molecule type" value="Genomic_DNA"/>
</dbReference>
<dbReference type="NCBIfam" id="TIGR00229">
    <property type="entry name" value="sensory_box"/>
    <property type="match status" value="1"/>
</dbReference>
<dbReference type="PROSITE" id="PS50883">
    <property type="entry name" value="EAL"/>
    <property type="match status" value="1"/>
</dbReference>
<dbReference type="GO" id="GO:0071732">
    <property type="term" value="P:cellular response to nitric oxide"/>
    <property type="evidence" value="ECO:0007669"/>
    <property type="project" value="UniProtKB-ARBA"/>
</dbReference>
<keyword evidence="2" id="KW-0175">Coiled coil</keyword>
<dbReference type="Pfam" id="PF00563">
    <property type="entry name" value="EAL"/>
    <property type="match status" value="1"/>
</dbReference>
<dbReference type="GO" id="GO:0071111">
    <property type="term" value="F:cyclic-guanylate-specific phosphodiesterase activity"/>
    <property type="evidence" value="ECO:0007669"/>
    <property type="project" value="UniProtKB-EC"/>
</dbReference>
<dbReference type="SMART" id="SM00267">
    <property type="entry name" value="GGDEF"/>
    <property type="match status" value="1"/>
</dbReference>
<dbReference type="SUPFAM" id="SSF141868">
    <property type="entry name" value="EAL domain-like"/>
    <property type="match status" value="1"/>
</dbReference>
<dbReference type="SUPFAM" id="SSF55073">
    <property type="entry name" value="Nucleotide cyclase"/>
    <property type="match status" value="1"/>
</dbReference>
<feature type="domain" description="EAL" evidence="4">
    <location>
        <begin position="350"/>
        <end position="604"/>
    </location>
</feature>
<dbReference type="InterPro" id="IPR001633">
    <property type="entry name" value="EAL_dom"/>
</dbReference>
<feature type="domain" description="PAS" evidence="3">
    <location>
        <begin position="51"/>
        <end position="86"/>
    </location>
</feature>
<evidence type="ECO:0000256" key="2">
    <source>
        <dbReference type="SAM" id="Coils"/>
    </source>
</evidence>
<dbReference type="SUPFAM" id="SSF55785">
    <property type="entry name" value="PYP-like sensor domain (PAS domain)"/>
    <property type="match status" value="1"/>
</dbReference>
<dbReference type="CDD" id="cd01949">
    <property type="entry name" value="GGDEF"/>
    <property type="match status" value="1"/>
</dbReference>
<dbReference type="InterPro" id="IPR029787">
    <property type="entry name" value="Nucleotide_cyclase"/>
</dbReference>